<reference evidence="1" key="1">
    <citation type="submission" date="2023-03" db="EMBL/GenBank/DDBJ databases">
        <title>Massive genome expansion in bonnet fungi (Mycena s.s.) driven by repeated elements and novel gene families across ecological guilds.</title>
        <authorList>
            <consortium name="Lawrence Berkeley National Laboratory"/>
            <person name="Harder C.B."/>
            <person name="Miyauchi S."/>
            <person name="Viragh M."/>
            <person name="Kuo A."/>
            <person name="Thoen E."/>
            <person name="Andreopoulos B."/>
            <person name="Lu D."/>
            <person name="Skrede I."/>
            <person name="Drula E."/>
            <person name="Henrissat B."/>
            <person name="Morin E."/>
            <person name="Kohler A."/>
            <person name="Barry K."/>
            <person name="LaButti K."/>
            <person name="Morin E."/>
            <person name="Salamov A."/>
            <person name="Lipzen A."/>
            <person name="Mereny Z."/>
            <person name="Hegedus B."/>
            <person name="Baldrian P."/>
            <person name="Stursova M."/>
            <person name="Weitz H."/>
            <person name="Taylor A."/>
            <person name="Grigoriev I.V."/>
            <person name="Nagy L.G."/>
            <person name="Martin F."/>
            <person name="Kauserud H."/>
        </authorList>
    </citation>
    <scope>NUCLEOTIDE SEQUENCE</scope>
    <source>
        <strain evidence="1">CBHHK182m</strain>
    </source>
</reference>
<dbReference type="GO" id="GO:0051301">
    <property type="term" value="P:cell division"/>
    <property type="evidence" value="ECO:0007669"/>
    <property type="project" value="UniProtKB-KW"/>
</dbReference>
<organism evidence="1 2">
    <name type="scientific">Mycena metata</name>
    <dbReference type="NCBI Taxonomy" id="1033252"/>
    <lineage>
        <taxon>Eukaryota</taxon>
        <taxon>Fungi</taxon>
        <taxon>Dikarya</taxon>
        <taxon>Basidiomycota</taxon>
        <taxon>Agaricomycotina</taxon>
        <taxon>Agaricomycetes</taxon>
        <taxon>Agaricomycetidae</taxon>
        <taxon>Agaricales</taxon>
        <taxon>Marasmiineae</taxon>
        <taxon>Mycenaceae</taxon>
        <taxon>Mycena</taxon>
    </lineage>
</organism>
<feature type="non-terminal residue" evidence="1">
    <location>
        <position position="149"/>
    </location>
</feature>
<keyword evidence="1" id="KW-0132">Cell division</keyword>
<evidence type="ECO:0000313" key="1">
    <source>
        <dbReference type="EMBL" id="KAJ7739391.1"/>
    </source>
</evidence>
<dbReference type="AlphaFoldDB" id="A0AAD7IDJ8"/>
<keyword evidence="2" id="KW-1185">Reference proteome</keyword>
<gene>
    <name evidence="1" type="ORF">B0H16DRAFT_1324981</name>
</gene>
<keyword evidence="1" id="KW-0131">Cell cycle</keyword>
<evidence type="ECO:0000313" key="2">
    <source>
        <dbReference type="Proteomes" id="UP001215598"/>
    </source>
</evidence>
<dbReference type="PANTHER" id="PTHR37449">
    <property type="match status" value="1"/>
</dbReference>
<dbReference type="PANTHER" id="PTHR37449:SF1">
    <property type="entry name" value="OS02G0159950 PROTEIN"/>
    <property type="match status" value="1"/>
</dbReference>
<accession>A0AAD7IDJ8</accession>
<name>A0AAD7IDJ8_9AGAR</name>
<proteinExistence type="predicted"/>
<sequence length="149" mass="16292">SKRPNRRGAGSMELGRLVAAMTTTFERALRPSMRVRSCDTTRRSSSPLEPNSVIKDAYVYLSRLGTIESIESMKMMAGEFFSASSNAFRRLLSLSPAILLMISRPLMRKKKAPVSLATARALRVLPVPGGPNIRIPRGGLIPMDLNSCG</sequence>
<dbReference type="EMBL" id="JARKIB010000107">
    <property type="protein sequence ID" value="KAJ7739391.1"/>
    <property type="molecule type" value="Genomic_DNA"/>
</dbReference>
<protein>
    <submittedName>
        <fullName evidence="1">Cell division control protein 48</fullName>
    </submittedName>
</protein>
<comment type="caution">
    <text evidence="1">The sequence shown here is derived from an EMBL/GenBank/DDBJ whole genome shotgun (WGS) entry which is preliminary data.</text>
</comment>
<dbReference type="Proteomes" id="UP001215598">
    <property type="component" value="Unassembled WGS sequence"/>
</dbReference>